<dbReference type="PROSITE" id="PS51257">
    <property type="entry name" value="PROKAR_LIPOPROTEIN"/>
    <property type="match status" value="1"/>
</dbReference>
<dbReference type="EMBL" id="JAUSSU010000018">
    <property type="protein sequence ID" value="MDQ0116343.1"/>
    <property type="molecule type" value="Genomic_DNA"/>
</dbReference>
<dbReference type="Pfam" id="PF01547">
    <property type="entry name" value="SBP_bac_1"/>
    <property type="match status" value="1"/>
</dbReference>
<comment type="caution">
    <text evidence="3">The sequence shown here is derived from an EMBL/GenBank/DDBJ whole genome shotgun (WGS) entry which is preliminary data.</text>
</comment>
<keyword evidence="2" id="KW-0813">Transport</keyword>
<dbReference type="SUPFAM" id="SSF53850">
    <property type="entry name" value="Periplasmic binding protein-like II"/>
    <property type="match status" value="1"/>
</dbReference>
<dbReference type="Proteomes" id="UP001229346">
    <property type="component" value="Unassembled WGS sequence"/>
</dbReference>
<comment type="similarity">
    <text evidence="1">Belongs to the bacterial solute-binding protein 1 family.</text>
</comment>
<keyword evidence="4" id="KW-1185">Reference proteome</keyword>
<organism evidence="3 4">
    <name type="scientific">Paenibacillus harenae</name>
    <dbReference type="NCBI Taxonomy" id="306543"/>
    <lineage>
        <taxon>Bacteria</taxon>
        <taxon>Bacillati</taxon>
        <taxon>Bacillota</taxon>
        <taxon>Bacilli</taxon>
        <taxon>Bacillales</taxon>
        <taxon>Paenibacillaceae</taxon>
        <taxon>Paenibacillus</taxon>
    </lineage>
</organism>
<dbReference type="PANTHER" id="PTHR43649:SF29">
    <property type="entry name" value="OSMOPROTECTIVE COMPOUNDS-BINDING PROTEIN GGTB"/>
    <property type="match status" value="1"/>
</dbReference>
<evidence type="ECO:0000256" key="1">
    <source>
        <dbReference type="ARBA" id="ARBA00008520"/>
    </source>
</evidence>
<accession>A0ABT9U9T0</accession>
<gene>
    <name evidence="3" type="ORF">J2T15_005819</name>
</gene>
<reference evidence="3 4" key="1">
    <citation type="submission" date="2023-07" db="EMBL/GenBank/DDBJ databases">
        <title>Sorghum-associated microbial communities from plants grown in Nebraska, USA.</title>
        <authorList>
            <person name="Schachtman D."/>
        </authorList>
    </citation>
    <scope>NUCLEOTIDE SEQUENCE [LARGE SCALE GENOMIC DNA]</scope>
    <source>
        <strain evidence="3 4">CC482</strain>
    </source>
</reference>
<dbReference type="PANTHER" id="PTHR43649">
    <property type="entry name" value="ARABINOSE-BINDING PROTEIN-RELATED"/>
    <property type="match status" value="1"/>
</dbReference>
<evidence type="ECO:0000313" key="3">
    <source>
        <dbReference type="EMBL" id="MDQ0116343.1"/>
    </source>
</evidence>
<proteinExistence type="inferred from homology"/>
<dbReference type="InterPro" id="IPR050490">
    <property type="entry name" value="Bact_solute-bd_prot1"/>
</dbReference>
<dbReference type="InterPro" id="IPR006059">
    <property type="entry name" value="SBP"/>
</dbReference>
<name>A0ABT9U9T0_PAEHA</name>
<protein>
    <submittedName>
        <fullName evidence="3">Multiple sugar transport system substrate-binding protein</fullName>
    </submittedName>
</protein>
<keyword evidence="3" id="KW-0762">Sugar transport</keyword>
<dbReference type="RefSeq" id="WP_307208397.1">
    <property type="nucleotide sequence ID" value="NZ_JAUSSU010000018.1"/>
</dbReference>
<dbReference type="Gene3D" id="3.40.190.10">
    <property type="entry name" value="Periplasmic binding protein-like II"/>
    <property type="match status" value="1"/>
</dbReference>
<evidence type="ECO:0000256" key="2">
    <source>
        <dbReference type="ARBA" id="ARBA00022448"/>
    </source>
</evidence>
<evidence type="ECO:0000313" key="4">
    <source>
        <dbReference type="Proteomes" id="UP001229346"/>
    </source>
</evidence>
<sequence length="450" mass="51868">MNIKRNMICIFVLTIILSGCSIFEGKSDSKLNENQKYTLKVMYWNKQYFLQKYGNLFQAKFPNVELQVVSTDSIRQAGKNPNDELIKLIEQEKPDVLLLNYDQYKLLSDQARLYNLETSLSQDEYDISTINQKVIDLLRDNSQSALFGIAPTFSSQVIYYNRDLFDQYGIEYPVDQMTWEEVLHLAMRFPSDDLQEEDRIYGFAREFEHDSYSLIEQMASVQGLVPSQDGNLHIDSESWQDIFETAVDALRSNSIYYPNDDQGQTMFENNEDYLKSNMFLTGKSAMTLSDYTLIGNIKDASNVLKNTKPVNWDIVTSPVDALARDTNYGFTIREIFSIDRDSSNILPAVEFIKFIGSEEIAKMLSNSIGELPSRSEYSLEYEGRKLDSFYKLNSRNTSQSGLDQNQIAFNSAFRTIVNEELRKVIVNDFSFEEAMLLIRQRGQNTLLNAE</sequence>